<protein>
    <recommendedName>
        <fullName evidence="1">non-specific serine/threonine protein kinase</fullName>
        <ecNumber evidence="1">2.7.11.1</ecNumber>
    </recommendedName>
</protein>
<dbReference type="InterPro" id="IPR000719">
    <property type="entry name" value="Prot_kinase_dom"/>
</dbReference>
<evidence type="ECO:0000259" key="9">
    <source>
        <dbReference type="PROSITE" id="PS50011"/>
    </source>
</evidence>
<dbReference type="SMART" id="SM00220">
    <property type="entry name" value="S_TKc"/>
    <property type="match status" value="1"/>
</dbReference>
<keyword evidence="2" id="KW-0723">Serine/threonine-protein kinase</keyword>
<evidence type="ECO:0000256" key="2">
    <source>
        <dbReference type="ARBA" id="ARBA00022527"/>
    </source>
</evidence>
<reference evidence="11" key="1">
    <citation type="journal article" date="2019" name="Int. J. Syst. Evol. Microbiol.">
        <title>The Global Catalogue of Microorganisms (GCM) 10K type strain sequencing project: providing services to taxonomists for standard genome sequencing and annotation.</title>
        <authorList>
            <consortium name="The Broad Institute Genomics Platform"/>
            <consortium name="The Broad Institute Genome Sequencing Center for Infectious Disease"/>
            <person name="Wu L."/>
            <person name="Ma J."/>
        </authorList>
    </citation>
    <scope>NUCLEOTIDE SEQUENCE [LARGE SCALE GENOMIC DNA]</scope>
    <source>
        <strain evidence="11">JCM 11813</strain>
    </source>
</reference>
<organism evidence="10 11">
    <name type="scientific">Nocardioides aquiterrae</name>
    <dbReference type="NCBI Taxonomy" id="203799"/>
    <lineage>
        <taxon>Bacteria</taxon>
        <taxon>Bacillati</taxon>
        <taxon>Actinomycetota</taxon>
        <taxon>Actinomycetes</taxon>
        <taxon>Propionibacteriales</taxon>
        <taxon>Nocardioidaceae</taxon>
        <taxon>Nocardioides</taxon>
    </lineage>
</organism>
<dbReference type="InterPro" id="IPR008271">
    <property type="entry name" value="Ser/Thr_kinase_AS"/>
</dbReference>
<dbReference type="PANTHER" id="PTHR43289:SF6">
    <property type="entry name" value="SERINE_THREONINE-PROTEIN KINASE NEKL-3"/>
    <property type="match status" value="1"/>
</dbReference>
<name>A0ABP4F982_9ACTN</name>
<dbReference type="InterPro" id="IPR017441">
    <property type="entry name" value="Protein_kinase_ATP_BS"/>
</dbReference>
<evidence type="ECO:0000256" key="1">
    <source>
        <dbReference type="ARBA" id="ARBA00012513"/>
    </source>
</evidence>
<gene>
    <name evidence="10" type="ORF">GCM10009606_40880</name>
</gene>
<keyword evidence="11" id="KW-1185">Reference proteome</keyword>
<feature type="compositionally biased region" description="Pro residues" evidence="8">
    <location>
        <begin position="301"/>
        <end position="316"/>
    </location>
</feature>
<dbReference type="PROSITE" id="PS00108">
    <property type="entry name" value="PROTEIN_KINASE_ST"/>
    <property type="match status" value="1"/>
</dbReference>
<dbReference type="EMBL" id="BAAAJE010000026">
    <property type="protein sequence ID" value="GAA1158849.1"/>
    <property type="molecule type" value="Genomic_DNA"/>
</dbReference>
<dbReference type="EC" id="2.7.11.1" evidence="1"/>
<dbReference type="Pfam" id="PF00069">
    <property type="entry name" value="Pkinase"/>
    <property type="match status" value="1"/>
</dbReference>
<dbReference type="InterPro" id="IPR011009">
    <property type="entry name" value="Kinase-like_dom_sf"/>
</dbReference>
<dbReference type="Gene3D" id="3.30.200.20">
    <property type="entry name" value="Phosphorylase Kinase, domain 1"/>
    <property type="match status" value="1"/>
</dbReference>
<feature type="region of interest" description="Disordered" evidence="8">
    <location>
        <begin position="222"/>
        <end position="242"/>
    </location>
</feature>
<evidence type="ECO:0000256" key="6">
    <source>
        <dbReference type="ARBA" id="ARBA00022840"/>
    </source>
</evidence>
<evidence type="ECO:0000256" key="4">
    <source>
        <dbReference type="ARBA" id="ARBA00022741"/>
    </source>
</evidence>
<dbReference type="PROSITE" id="PS00107">
    <property type="entry name" value="PROTEIN_KINASE_ATP"/>
    <property type="match status" value="1"/>
</dbReference>
<dbReference type="GO" id="GO:0016301">
    <property type="term" value="F:kinase activity"/>
    <property type="evidence" value="ECO:0007669"/>
    <property type="project" value="UniProtKB-KW"/>
</dbReference>
<keyword evidence="5 10" id="KW-0418">Kinase</keyword>
<evidence type="ECO:0000313" key="10">
    <source>
        <dbReference type="EMBL" id="GAA1158849.1"/>
    </source>
</evidence>
<comment type="caution">
    <text evidence="10">The sequence shown here is derived from an EMBL/GenBank/DDBJ whole genome shotgun (WGS) entry which is preliminary data.</text>
</comment>
<dbReference type="SUPFAM" id="SSF56112">
    <property type="entry name" value="Protein kinase-like (PK-like)"/>
    <property type="match status" value="1"/>
</dbReference>
<proteinExistence type="predicted"/>
<sequence length="495" mass="53012">MSMPSRLGRYVVRRRIGSGGFATVWLAYDEQLDSPVAVKVLAENWTEDTAVRQRFVEEGRFLRKVESPYVVSVYDAGELEDGRPYLVMSYADQGTLADRLEVEGLTPAQTLEVVRQVGSGLRALHERGVLHRDVKPANVLFRTVEDSASGSANGSVRAMVADLGLGKALDVSSRLTMIAGTPTFVAPEQAQGEPLDPRADLYSLAALTYLLLSGRAPYSHATLSAPASPAAPPPLSSPERPFPREVDAVVRRGLARDRDDRWPDVASYLAALEAALTPVTADDRSAAWLPVDPHLTQPGARPSPLPSGDPLPPPVPPRRRRGRWVAGALAGVLALAAGAGAGYWYEQRGESEATVGDDTGTLYVTVPGDWERALAPSGWTAPLDGGEFPALSVGTSPRWTDVSSTAQGVFLGILPGTELPVRLPQHPECGAKQTQVQGTFDGHPSRTVLFTDCPGGVTVERVVQLAANRLLWVQVRSATRATANLVLDEVQARGF</sequence>
<evidence type="ECO:0000313" key="11">
    <source>
        <dbReference type="Proteomes" id="UP001499979"/>
    </source>
</evidence>
<dbReference type="CDD" id="cd14014">
    <property type="entry name" value="STKc_PknB_like"/>
    <property type="match status" value="1"/>
</dbReference>
<dbReference type="Proteomes" id="UP001499979">
    <property type="component" value="Unassembled WGS sequence"/>
</dbReference>
<feature type="binding site" evidence="7">
    <location>
        <position position="39"/>
    </location>
    <ligand>
        <name>ATP</name>
        <dbReference type="ChEBI" id="CHEBI:30616"/>
    </ligand>
</feature>
<dbReference type="Gene3D" id="1.10.510.10">
    <property type="entry name" value="Transferase(Phosphotransferase) domain 1"/>
    <property type="match status" value="1"/>
</dbReference>
<keyword evidence="4 7" id="KW-0547">Nucleotide-binding</keyword>
<keyword evidence="3" id="KW-0808">Transferase</keyword>
<evidence type="ECO:0000256" key="8">
    <source>
        <dbReference type="SAM" id="MobiDB-lite"/>
    </source>
</evidence>
<feature type="domain" description="Protein kinase" evidence="9">
    <location>
        <begin position="10"/>
        <end position="276"/>
    </location>
</feature>
<evidence type="ECO:0000256" key="5">
    <source>
        <dbReference type="ARBA" id="ARBA00022777"/>
    </source>
</evidence>
<dbReference type="PROSITE" id="PS50011">
    <property type="entry name" value="PROTEIN_KINASE_DOM"/>
    <property type="match status" value="1"/>
</dbReference>
<evidence type="ECO:0000256" key="7">
    <source>
        <dbReference type="PROSITE-ProRule" id="PRU10141"/>
    </source>
</evidence>
<keyword evidence="6 7" id="KW-0067">ATP-binding</keyword>
<evidence type="ECO:0000256" key="3">
    <source>
        <dbReference type="ARBA" id="ARBA00022679"/>
    </source>
</evidence>
<dbReference type="PANTHER" id="PTHR43289">
    <property type="entry name" value="MITOGEN-ACTIVATED PROTEIN KINASE KINASE KINASE 20-RELATED"/>
    <property type="match status" value="1"/>
</dbReference>
<accession>A0ABP4F982</accession>
<feature type="region of interest" description="Disordered" evidence="8">
    <location>
        <begin position="290"/>
        <end position="319"/>
    </location>
</feature>